<keyword evidence="2" id="KW-0472">Membrane</keyword>
<dbReference type="Pfam" id="PF00174">
    <property type="entry name" value="Oxidored_molyb"/>
    <property type="match status" value="1"/>
</dbReference>
<dbReference type="SUPFAM" id="SSF81296">
    <property type="entry name" value="E set domains"/>
    <property type="match status" value="1"/>
</dbReference>
<reference evidence="4" key="1">
    <citation type="submission" date="2020-02" db="EMBL/GenBank/DDBJ databases">
        <authorList>
            <person name="Meier V. D."/>
        </authorList>
    </citation>
    <scope>NUCLEOTIDE SEQUENCE</scope>
    <source>
        <strain evidence="4">AVDCRST_MAG34</strain>
    </source>
</reference>
<dbReference type="GO" id="GO:0008482">
    <property type="term" value="F:sulfite oxidase activity"/>
    <property type="evidence" value="ECO:0007669"/>
    <property type="project" value="TreeGrafter"/>
</dbReference>
<keyword evidence="2" id="KW-1133">Transmembrane helix</keyword>
<feature type="transmembrane region" description="Helical" evidence="2">
    <location>
        <begin position="145"/>
        <end position="163"/>
    </location>
</feature>
<keyword evidence="2" id="KW-0812">Transmembrane</keyword>
<dbReference type="EMBL" id="CADCUI010000001">
    <property type="protein sequence ID" value="CAA9322465.1"/>
    <property type="molecule type" value="Genomic_DNA"/>
</dbReference>
<dbReference type="GO" id="GO:0006790">
    <property type="term" value="P:sulfur compound metabolic process"/>
    <property type="evidence" value="ECO:0007669"/>
    <property type="project" value="TreeGrafter"/>
</dbReference>
<gene>
    <name evidence="4" type="ORF">AVDCRST_MAG34-1520</name>
</gene>
<dbReference type="SUPFAM" id="SSF56524">
    <property type="entry name" value="Oxidoreductase molybdopterin-binding domain"/>
    <property type="match status" value="1"/>
</dbReference>
<dbReference type="PANTHER" id="PTHR19372">
    <property type="entry name" value="SULFITE REDUCTASE"/>
    <property type="match status" value="1"/>
</dbReference>
<dbReference type="Gene3D" id="2.60.40.650">
    <property type="match status" value="1"/>
</dbReference>
<evidence type="ECO:0000259" key="3">
    <source>
        <dbReference type="Pfam" id="PF00174"/>
    </source>
</evidence>
<organism evidence="4">
    <name type="scientific">uncultured Nocardioidaceae bacterium</name>
    <dbReference type="NCBI Taxonomy" id="253824"/>
    <lineage>
        <taxon>Bacteria</taxon>
        <taxon>Bacillati</taxon>
        <taxon>Actinomycetota</taxon>
        <taxon>Actinomycetes</taxon>
        <taxon>Propionibacteriales</taxon>
        <taxon>Nocardioidaceae</taxon>
        <taxon>environmental samples</taxon>
    </lineage>
</organism>
<dbReference type="InterPro" id="IPR036374">
    <property type="entry name" value="OxRdtase_Mopterin-bd_sf"/>
</dbReference>
<feature type="transmembrane region" description="Helical" evidence="2">
    <location>
        <begin position="89"/>
        <end position="108"/>
    </location>
</feature>
<feature type="transmembrane region" description="Helical" evidence="2">
    <location>
        <begin position="190"/>
        <end position="211"/>
    </location>
</feature>
<evidence type="ECO:0000256" key="2">
    <source>
        <dbReference type="SAM" id="Phobius"/>
    </source>
</evidence>
<proteinExistence type="predicted"/>
<evidence type="ECO:0000256" key="1">
    <source>
        <dbReference type="SAM" id="MobiDB-lite"/>
    </source>
</evidence>
<protein>
    <submittedName>
        <fullName evidence="4">Probable sulfite oxidase</fullName>
    </submittedName>
</protein>
<dbReference type="Gene3D" id="3.90.420.10">
    <property type="entry name" value="Oxidoreductase, molybdopterin-binding domain"/>
    <property type="match status" value="1"/>
</dbReference>
<dbReference type="AlphaFoldDB" id="A0A6J4L8Z7"/>
<sequence length="538" mass="55955">MAPVRTSVAPGPPASPPGVTDPSRSTLALGGLAGLLAAGAGVAVSEAVAALLTGVTSPLLSVGNRAVDQAPRPVKEWAIETFGTADKPVLIGGVIATVAVLAILAGVIGVRRPQVAAIAILVLGAVAGAATLTDRSATAGTGLRLVPVLALVVIGLAALLSLLRPLHRSVDRVSADPSVRPGPTGDRRSFLLVAAAVTAVAAVGGGIARSFGELAATASRAAVRLPRPRSAASPVPAGTELEVGGITPYLTSNADFYRVDTALRVPDVPVDGWRLEVTGMVQRELSLSYEDLLSRPLVEKRITLTCVSNPVGGEYLGNAVWLGVPIADLLEEAGVDPRADAVRSRSVDDFTAGTPLSVLLDRERGALVAVGMNGEPLPLDHGFPARMVTPGLYGYVSATKWLVELEVTRFADFKAYWTTRGYSAEAPIKTSSRIDVPRSFAKVEAGRTPVAGVAWAQTRGIRSVEVRVDGGEWQEAELAAEDGIQTWRQWVWQWDATPGSHTLEARATDATGDVQTGRRVPIAPNGATGWDSVNVQVV</sequence>
<dbReference type="InterPro" id="IPR000572">
    <property type="entry name" value="OxRdtase_Mopterin-bd_dom"/>
</dbReference>
<feature type="transmembrane region" description="Helical" evidence="2">
    <location>
        <begin position="27"/>
        <end position="52"/>
    </location>
</feature>
<feature type="domain" description="Oxidoreductase molybdopterin-binding" evidence="3">
    <location>
        <begin position="264"/>
        <end position="417"/>
    </location>
</feature>
<feature type="region of interest" description="Disordered" evidence="1">
    <location>
        <begin position="1"/>
        <end position="22"/>
    </location>
</feature>
<dbReference type="InterPro" id="IPR014756">
    <property type="entry name" value="Ig_E-set"/>
</dbReference>
<dbReference type="GO" id="GO:0043546">
    <property type="term" value="F:molybdopterin cofactor binding"/>
    <property type="evidence" value="ECO:0007669"/>
    <property type="project" value="TreeGrafter"/>
</dbReference>
<name>A0A6J4L8Z7_9ACTN</name>
<evidence type="ECO:0000313" key="4">
    <source>
        <dbReference type="EMBL" id="CAA9322465.1"/>
    </source>
</evidence>
<dbReference type="GO" id="GO:0020037">
    <property type="term" value="F:heme binding"/>
    <property type="evidence" value="ECO:0007669"/>
    <property type="project" value="TreeGrafter"/>
</dbReference>
<feature type="transmembrane region" description="Helical" evidence="2">
    <location>
        <begin position="115"/>
        <end position="133"/>
    </location>
</feature>
<accession>A0A6J4L8Z7</accession>
<dbReference type="PANTHER" id="PTHR19372:SF7">
    <property type="entry name" value="SULFITE OXIDASE, MITOCHONDRIAL"/>
    <property type="match status" value="1"/>
</dbReference>